<dbReference type="KEGG" id="mnv:MNVI_34880"/>
<organism evidence="1 2">
    <name type="scientific">Mycobacterium noviomagense</name>
    <dbReference type="NCBI Taxonomy" id="459858"/>
    <lineage>
        <taxon>Bacteria</taxon>
        <taxon>Bacillati</taxon>
        <taxon>Actinomycetota</taxon>
        <taxon>Actinomycetes</taxon>
        <taxon>Mycobacteriales</taxon>
        <taxon>Mycobacteriaceae</taxon>
        <taxon>Mycobacterium</taxon>
    </lineage>
</organism>
<dbReference type="AlphaFoldDB" id="A0A7I7PI45"/>
<reference evidence="1 2" key="1">
    <citation type="journal article" date="2019" name="Emerg. Microbes Infect.">
        <title>Comprehensive subspecies identification of 175 nontuberculous mycobacteria species based on 7547 genomic profiles.</title>
        <authorList>
            <person name="Matsumoto Y."/>
            <person name="Kinjo T."/>
            <person name="Motooka D."/>
            <person name="Nabeya D."/>
            <person name="Jung N."/>
            <person name="Uechi K."/>
            <person name="Horii T."/>
            <person name="Iida T."/>
            <person name="Fujita J."/>
            <person name="Nakamura S."/>
        </authorList>
    </citation>
    <scope>NUCLEOTIDE SEQUENCE [LARGE SCALE GENOMIC DNA]</scope>
    <source>
        <strain evidence="1 2">JCM 16367</strain>
    </source>
</reference>
<accession>A0A7I7PI45</accession>
<proteinExistence type="predicted"/>
<sequence length="132" mass="14556">MCAWVWGEFRGNPRYFGAVVRLLEVDVGLLTILCLLDRWLDYSSEATGTECISHEQVDEAPASCPTWWPAEFDDGQAAWPVRGGLEYAGWYRVLGAIGSDDDALDAAYAAAVRYLVSRPVWDRSPAFVGGHG</sequence>
<dbReference type="Proteomes" id="UP000466894">
    <property type="component" value="Chromosome"/>
</dbReference>
<name>A0A7I7PI45_9MYCO</name>
<evidence type="ECO:0000313" key="1">
    <source>
        <dbReference type="EMBL" id="BBY08170.1"/>
    </source>
</evidence>
<protein>
    <submittedName>
        <fullName evidence="1">Uncharacterized protein</fullName>
    </submittedName>
</protein>
<gene>
    <name evidence="1" type="ORF">MNVI_34880</name>
</gene>
<dbReference type="EMBL" id="AP022583">
    <property type="protein sequence ID" value="BBY08170.1"/>
    <property type="molecule type" value="Genomic_DNA"/>
</dbReference>
<evidence type="ECO:0000313" key="2">
    <source>
        <dbReference type="Proteomes" id="UP000466894"/>
    </source>
</evidence>